<keyword evidence="4" id="KW-1185">Reference proteome</keyword>
<feature type="region of interest" description="Disordered" evidence="1">
    <location>
        <begin position="54"/>
        <end position="131"/>
    </location>
</feature>
<keyword evidence="2" id="KW-1133">Transmembrane helix</keyword>
<evidence type="ECO:0000313" key="4">
    <source>
        <dbReference type="Proteomes" id="UP000800038"/>
    </source>
</evidence>
<organism evidence="3 4">
    <name type="scientific">Clathrospora elynae</name>
    <dbReference type="NCBI Taxonomy" id="706981"/>
    <lineage>
        <taxon>Eukaryota</taxon>
        <taxon>Fungi</taxon>
        <taxon>Dikarya</taxon>
        <taxon>Ascomycota</taxon>
        <taxon>Pezizomycotina</taxon>
        <taxon>Dothideomycetes</taxon>
        <taxon>Pleosporomycetidae</taxon>
        <taxon>Pleosporales</taxon>
        <taxon>Diademaceae</taxon>
        <taxon>Clathrospora</taxon>
    </lineage>
</organism>
<feature type="compositionally biased region" description="Polar residues" evidence="1">
    <location>
        <begin position="205"/>
        <end position="231"/>
    </location>
</feature>
<feature type="compositionally biased region" description="Polar residues" evidence="1">
    <location>
        <begin position="116"/>
        <end position="127"/>
    </location>
</feature>
<evidence type="ECO:0000256" key="2">
    <source>
        <dbReference type="SAM" id="Phobius"/>
    </source>
</evidence>
<evidence type="ECO:0000256" key="1">
    <source>
        <dbReference type="SAM" id="MobiDB-lite"/>
    </source>
</evidence>
<dbReference type="EMBL" id="ML976022">
    <property type="protein sequence ID" value="KAF1943735.1"/>
    <property type="molecule type" value="Genomic_DNA"/>
</dbReference>
<gene>
    <name evidence="3" type="ORF">EJ02DRAFT_120903</name>
</gene>
<feature type="region of interest" description="Disordered" evidence="1">
    <location>
        <begin position="191"/>
        <end position="248"/>
    </location>
</feature>
<sequence>MVCVHMPSIPRSSDSASIPSWATLISPKDSLKAVLLLSALATAVRLIGVLVAQRKKRMTRSSKGRENSCTKQKGGLPIHQKKDSSMDRKSPPNHERERPVYQKLDISKARGKDSTDQGNGNDSNRPSLDQEPNHYLRSLEQETLQPSFGPVYPWIAPPQSLPGPYDAPYYPLPLPTITHFSEEPATIKCEQEEERSNVTPKELESTSYTRRVSANSNPSRESSIEGSTTIPTKGRRPTHAMEGIYRLN</sequence>
<dbReference type="AlphaFoldDB" id="A0A6A5SSX2"/>
<accession>A0A6A5SSX2</accession>
<dbReference type="OrthoDB" id="3942886at2759"/>
<reference evidence="3" key="1">
    <citation type="journal article" date="2020" name="Stud. Mycol.">
        <title>101 Dothideomycetes genomes: a test case for predicting lifestyles and emergence of pathogens.</title>
        <authorList>
            <person name="Haridas S."/>
            <person name="Albert R."/>
            <person name="Binder M."/>
            <person name="Bloem J."/>
            <person name="Labutti K."/>
            <person name="Salamov A."/>
            <person name="Andreopoulos B."/>
            <person name="Baker S."/>
            <person name="Barry K."/>
            <person name="Bills G."/>
            <person name="Bluhm B."/>
            <person name="Cannon C."/>
            <person name="Castanera R."/>
            <person name="Culley D."/>
            <person name="Daum C."/>
            <person name="Ezra D."/>
            <person name="Gonzalez J."/>
            <person name="Henrissat B."/>
            <person name="Kuo A."/>
            <person name="Liang C."/>
            <person name="Lipzen A."/>
            <person name="Lutzoni F."/>
            <person name="Magnuson J."/>
            <person name="Mondo S."/>
            <person name="Nolan M."/>
            <person name="Ohm R."/>
            <person name="Pangilinan J."/>
            <person name="Park H.-J."/>
            <person name="Ramirez L."/>
            <person name="Alfaro M."/>
            <person name="Sun H."/>
            <person name="Tritt A."/>
            <person name="Yoshinaga Y."/>
            <person name="Zwiers L.-H."/>
            <person name="Turgeon B."/>
            <person name="Goodwin S."/>
            <person name="Spatafora J."/>
            <person name="Crous P."/>
            <person name="Grigoriev I."/>
        </authorList>
    </citation>
    <scope>NUCLEOTIDE SEQUENCE</scope>
    <source>
        <strain evidence="3">CBS 161.51</strain>
    </source>
</reference>
<keyword evidence="2" id="KW-0812">Transmembrane</keyword>
<name>A0A6A5SSX2_9PLEO</name>
<dbReference type="Proteomes" id="UP000800038">
    <property type="component" value="Unassembled WGS sequence"/>
</dbReference>
<evidence type="ECO:0000313" key="3">
    <source>
        <dbReference type="EMBL" id="KAF1943735.1"/>
    </source>
</evidence>
<feature type="transmembrane region" description="Helical" evidence="2">
    <location>
        <begin position="33"/>
        <end position="52"/>
    </location>
</feature>
<keyword evidence="2" id="KW-0472">Membrane</keyword>
<feature type="compositionally biased region" description="Basic and acidic residues" evidence="1">
    <location>
        <begin position="80"/>
        <end position="115"/>
    </location>
</feature>
<protein>
    <submittedName>
        <fullName evidence="3">Uncharacterized protein</fullName>
    </submittedName>
</protein>
<proteinExistence type="predicted"/>